<accession>A0A0F9M734</accession>
<name>A0A0F9M734_9ZZZZ</name>
<dbReference type="AlphaFoldDB" id="A0A0F9M734"/>
<dbReference type="EMBL" id="LAZR01005250">
    <property type="protein sequence ID" value="KKN01534.1"/>
    <property type="molecule type" value="Genomic_DNA"/>
</dbReference>
<proteinExistence type="predicted"/>
<evidence type="ECO:0000313" key="1">
    <source>
        <dbReference type="EMBL" id="KKN01534.1"/>
    </source>
</evidence>
<gene>
    <name evidence="1" type="ORF">LCGC14_1126770</name>
</gene>
<comment type="caution">
    <text evidence="1">The sequence shown here is derived from an EMBL/GenBank/DDBJ whole genome shotgun (WGS) entry which is preliminary data.</text>
</comment>
<protein>
    <submittedName>
        <fullName evidence="1">Uncharacterized protein</fullName>
    </submittedName>
</protein>
<sequence>MKNLTECGKMILEDLTEKEKHLIEEIRKIPFGWLKVIMIDGQPKRIEEPIKVTLL</sequence>
<reference evidence="1" key="1">
    <citation type="journal article" date="2015" name="Nature">
        <title>Complex archaea that bridge the gap between prokaryotes and eukaryotes.</title>
        <authorList>
            <person name="Spang A."/>
            <person name="Saw J.H."/>
            <person name="Jorgensen S.L."/>
            <person name="Zaremba-Niedzwiedzka K."/>
            <person name="Martijn J."/>
            <person name="Lind A.E."/>
            <person name="van Eijk R."/>
            <person name="Schleper C."/>
            <person name="Guy L."/>
            <person name="Ettema T.J."/>
        </authorList>
    </citation>
    <scope>NUCLEOTIDE SEQUENCE</scope>
</reference>
<organism evidence="1">
    <name type="scientific">marine sediment metagenome</name>
    <dbReference type="NCBI Taxonomy" id="412755"/>
    <lineage>
        <taxon>unclassified sequences</taxon>
        <taxon>metagenomes</taxon>
        <taxon>ecological metagenomes</taxon>
    </lineage>
</organism>